<feature type="region of interest" description="Disordered" evidence="1">
    <location>
        <begin position="231"/>
        <end position="282"/>
    </location>
</feature>
<dbReference type="Proteomes" id="UP000831460">
    <property type="component" value="Chromosome"/>
</dbReference>
<organism evidence="3 4">
    <name type="scientific">Chryseobacterium suipulveris</name>
    <dbReference type="NCBI Taxonomy" id="2929800"/>
    <lineage>
        <taxon>Bacteria</taxon>
        <taxon>Pseudomonadati</taxon>
        <taxon>Bacteroidota</taxon>
        <taxon>Flavobacteriia</taxon>
        <taxon>Flavobacteriales</taxon>
        <taxon>Weeksellaceae</taxon>
        <taxon>Chryseobacterium group</taxon>
        <taxon>Chryseobacterium</taxon>
    </lineage>
</organism>
<evidence type="ECO:0000256" key="1">
    <source>
        <dbReference type="SAM" id="MobiDB-lite"/>
    </source>
</evidence>
<dbReference type="RefSeq" id="WP_243549818.1">
    <property type="nucleotide sequence ID" value="NZ_CP094532.1"/>
</dbReference>
<dbReference type="Pfam" id="PF09697">
    <property type="entry name" value="Porph_ging"/>
    <property type="match status" value="1"/>
</dbReference>
<evidence type="ECO:0000256" key="2">
    <source>
        <dbReference type="SAM" id="SignalP"/>
    </source>
</evidence>
<evidence type="ECO:0000313" key="3">
    <source>
        <dbReference type="EMBL" id="UOE41253.1"/>
    </source>
</evidence>
<evidence type="ECO:0000313" key="4">
    <source>
        <dbReference type="Proteomes" id="UP000831460"/>
    </source>
</evidence>
<keyword evidence="2" id="KW-0732">Signal</keyword>
<name>A0ABY4BPX1_9FLAO</name>
<dbReference type="NCBIfam" id="TIGR01200">
    <property type="entry name" value="GLPGLI"/>
    <property type="match status" value="1"/>
</dbReference>
<dbReference type="EMBL" id="CP094532">
    <property type="protein sequence ID" value="UOE41253.1"/>
    <property type="molecule type" value="Genomic_DNA"/>
</dbReference>
<feature type="signal peptide" evidence="2">
    <location>
        <begin position="1"/>
        <end position="20"/>
    </location>
</feature>
<feature type="compositionally biased region" description="Polar residues" evidence="1">
    <location>
        <begin position="273"/>
        <end position="282"/>
    </location>
</feature>
<gene>
    <name evidence="3" type="ORF">MTP09_01005</name>
</gene>
<keyword evidence="4" id="KW-1185">Reference proteome</keyword>
<protein>
    <submittedName>
        <fullName evidence="3">GLPGLI family protein</fullName>
    </submittedName>
</protein>
<feature type="chain" id="PRO_5047114951" evidence="2">
    <location>
        <begin position="21"/>
        <end position="282"/>
    </location>
</feature>
<reference evidence="3 4" key="1">
    <citation type="submission" date="2022-03" db="EMBL/GenBank/DDBJ databases">
        <title>Chryseobacterium sp. isolated from particulate matters in swine house.</title>
        <authorList>
            <person name="Won M."/>
            <person name="Kim S.-J."/>
            <person name="Kwon S.-W."/>
        </authorList>
    </citation>
    <scope>NUCLEOTIDE SEQUENCE [LARGE SCALE GENOMIC DNA]</scope>
    <source>
        <strain evidence="3 4">SC2-2</strain>
    </source>
</reference>
<accession>A0ABY4BPX1</accession>
<sequence length="282" mass="32408">MKKTGFLVLAFCAQIFFAQANRFIYQVTMKPDAANPSDIKTESAYLDVNKEKSIFYSENRMKRDSTIGRARQTGSFNFDRSQMQSLRSNIDYVIEKDFKTGVKTFKSRIARDQYSYEEDRAMDWKILPETAKIGDYKTQKAETNFGGRTWFAWFTTDVPIQDGPYKFSGLPGLIVKVEDSKGDYSFDLKESKKIAEIFNPDSRGTVMKVKRKDFEKQNAAFRKDPVSFLTSLSSGRGGGMRGENPAISPPTMRTPDPSQRKRMEERIKEEIKSNNNPIELQY</sequence>
<proteinExistence type="predicted"/>
<dbReference type="InterPro" id="IPR005901">
    <property type="entry name" value="GLPGLI"/>
</dbReference>
<feature type="compositionally biased region" description="Basic and acidic residues" evidence="1">
    <location>
        <begin position="258"/>
        <end position="272"/>
    </location>
</feature>